<gene>
    <name evidence="1" type="ORF">CCAX7_008110</name>
</gene>
<dbReference type="RefSeq" id="WP_119320823.1">
    <property type="nucleotide sequence ID" value="NZ_AP025739.1"/>
</dbReference>
<evidence type="ECO:0000313" key="2">
    <source>
        <dbReference type="Proteomes" id="UP000287394"/>
    </source>
</evidence>
<proteinExistence type="predicted"/>
<reference evidence="1 2" key="1">
    <citation type="journal article" date="2019" name="Int. J. Syst. Evol. Microbiol.">
        <title>Capsulimonas corticalis gen. nov., sp. nov., an aerobic capsulated bacterium, of a novel bacterial order, Capsulimonadales ord. nov., of the class Armatimonadia of the phylum Armatimonadetes.</title>
        <authorList>
            <person name="Li J."/>
            <person name="Kudo C."/>
            <person name="Tonouchi A."/>
        </authorList>
    </citation>
    <scope>NUCLEOTIDE SEQUENCE [LARGE SCALE GENOMIC DNA]</scope>
    <source>
        <strain evidence="1 2">AX-7</strain>
    </source>
</reference>
<dbReference type="OrthoDB" id="8096666at2"/>
<dbReference type="AlphaFoldDB" id="A0A402CTV6"/>
<dbReference type="InterPro" id="IPR011473">
    <property type="entry name" value="DUF1579"/>
</dbReference>
<evidence type="ECO:0000313" key="1">
    <source>
        <dbReference type="EMBL" id="BDI28760.1"/>
    </source>
</evidence>
<dbReference type="KEGG" id="ccot:CCAX7_008110"/>
<dbReference type="Pfam" id="PF07617">
    <property type="entry name" value="DUF1579"/>
    <property type="match status" value="1"/>
</dbReference>
<accession>A0A402CTV6</accession>
<name>A0A402CTV6_9BACT</name>
<dbReference type="EMBL" id="AP025739">
    <property type="protein sequence ID" value="BDI28760.1"/>
    <property type="molecule type" value="Genomic_DNA"/>
</dbReference>
<sequence>MKHMTAIRTFAALAVLTGGLTAHTLADAPQPVFLRNNQPGAMHQRLNALVGDWSVRKFTYIIGGAPSKPLVADSITCHREWIAGTGGRHLLDITQGPLGKDHYYRMGVLSYSTMDKRYEWNTVDMLNTMMMTYKGAQNSGAKTGDIVMRGEFTDAGLLGDKSVGKTIKQRTVIHILSPDRHVFDLYFTPPGGKERLIDHAVYTRRK</sequence>
<keyword evidence="2" id="KW-1185">Reference proteome</keyword>
<protein>
    <submittedName>
        <fullName evidence="1">Uncharacterized protein</fullName>
    </submittedName>
</protein>
<organism evidence="1 2">
    <name type="scientific">Capsulimonas corticalis</name>
    <dbReference type="NCBI Taxonomy" id="2219043"/>
    <lineage>
        <taxon>Bacteria</taxon>
        <taxon>Bacillati</taxon>
        <taxon>Armatimonadota</taxon>
        <taxon>Armatimonadia</taxon>
        <taxon>Capsulimonadales</taxon>
        <taxon>Capsulimonadaceae</taxon>
        <taxon>Capsulimonas</taxon>
    </lineage>
</organism>
<dbReference type="Proteomes" id="UP000287394">
    <property type="component" value="Chromosome"/>
</dbReference>